<evidence type="ECO:0000256" key="1">
    <source>
        <dbReference type="ARBA" id="ARBA00009477"/>
    </source>
</evidence>
<keyword evidence="2" id="KW-0813">Transport</keyword>
<name>A0AA42CIZ1_9PROT</name>
<evidence type="ECO:0000259" key="9">
    <source>
        <dbReference type="Pfam" id="PF25975"/>
    </source>
</evidence>
<dbReference type="AlphaFoldDB" id="A0AA42CIZ1"/>
<evidence type="ECO:0000313" key="10">
    <source>
        <dbReference type="EMBL" id="MCW3476390.1"/>
    </source>
</evidence>
<dbReference type="Pfam" id="PF25869">
    <property type="entry name" value="3HB_CusB"/>
    <property type="match status" value="1"/>
</dbReference>
<dbReference type="InterPro" id="IPR006143">
    <property type="entry name" value="RND_pump_MFP"/>
</dbReference>
<evidence type="ECO:0000259" key="8">
    <source>
        <dbReference type="Pfam" id="PF25954"/>
    </source>
</evidence>
<dbReference type="InterPro" id="IPR058649">
    <property type="entry name" value="CzcB_C"/>
</dbReference>
<keyword evidence="3" id="KW-0732">Signal</keyword>
<dbReference type="FunFam" id="2.40.420.20:FF:000003">
    <property type="entry name" value="Cation efflux system protein cusB"/>
    <property type="match status" value="1"/>
</dbReference>
<comment type="similarity">
    <text evidence="1">Belongs to the membrane fusion protein (MFP) (TC 8.A.1) family.</text>
</comment>
<dbReference type="Gene3D" id="2.40.420.20">
    <property type="match status" value="1"/>
</dbReference>
<dbReference type="NCBIfam" id="TIGR01730">
    <property type="entry name" value="RND_mfp"/>
    <property type="match status" value="1"/>
</dbReference>
<dbReference type="PANTHER" id="PTHR30097:SF15">
    <property type="entry name" value="CATION EFFLUX SYSTEM PROTEIN CUSB"/>
    <property type="match status" value="1"/>
</dbReference>
<feature type="domain" description="CzcB-like C-terminal circularly permuted SH3-like" evidence="9">
    <location>
        <begin position="389"/>
        <end position="449"/>
    </location>
</feature>
<dbReference type="GO" id="GO:0046914">
    <property type="term" value="F:transition metal ion binding"/>
    <property type="evidence" value="ECO:0007669"/>
    <property type="project" value="TreeGrafter"/>
</dbReference>
<dbReference type="InterPro" id="IPR058792">
    <property type="entry name" value="Beta-barrel_RND_2"/>
</dbReference>
<dbReference type="Pfam" id="PF25954">
    <property type="entry name" value="Beta-barrel_RND_2"/>
    <property type="match status" value="1"/>
</dbReference>
<gene>
    <name evidence="10" type="ORF">OL599_17620</name>
</gene>
<feature type="domain" description="CusB-like barrel-sandwich hybrid" evidence="7">
    <location>
        <begin position="186"/>
        <end position="301"/>
    </location>
</feature>
<dbReference type="InterPro" id="IPR058791">
    <property type="entry name" value="3HB_CusB"/>
</dbReference>
<feature type="domain" description="CusB-like beta-barrel" evidence="8">
    <location>
        <begin position="305"/>
        <end position="381"/>
    </location>
</feature>
<accession>A0AA42CIZ1</accession>
<dbReference type="FunFam" id="2.40.30.170:FF:000010">
    <property type="entry name" value="Efflux RND transporter periplasmic adaptor subunit"/>
    <property type="match status" value="1"/>
</dbReference>
<dbReference type="GO" id="GO:0015679">
    <property type="term" value="P:plasma membrane copper ion transport"/>
    <property type="evidence" value="ECO:0007669"/>
    <property type="project" value="TreeGrafter"/>
</dbReference>
<reference evidence="10" key="1">
    <citation type="submission" date="2022-09" db="EMBL/GenBank/DDBJ databases">
        <title>Rhodovastum sp. nov. RN2-1 isolated from soil in Seongnam, South Korea.</title>
        <authorList>
            <person name="Le N.T."/>
        </authorList>
    </citation>
    <scope>NUCLEOTIDE SEQUENCE</scope>
    <source>
        <strain evidence="10">RN2-1</strain>
    </source>
</reference>
<dbReference type="GO" id="GO:0030288">
    <property type="term" value="C:outer membrane-bounded periplasmic space"/>
    <property type="evidence" value="ECO:0007669"/>
    <property type="project" value="TreeGrafter"/>
</dbReference>
<evidence type="ECO:0000256" key="3">
    <source>
        <dbReference type="ARBA" id="ARBA00022729"/>
    </source>
</evidence>
<evidence type="ECO:0000256" key="4">
    <source>
        <dbReference type="ARBA" id="ARBA00023065"/>
    </source>
</evidence>
<comment type="caution">
    <text evidence="10">The sequence shown here is derived from an EMBL/GenBank/DDBJ whole genome shotgun (WGS) entry which is preliminary data.</text>
</comment>
<dbReference type="Proteomes" id="UP001165679">
    <property type="component" value="Unassembled WGS sequence"/>
</dbReference>
<feature type="region of interest" description="Disordered" evidence="5">
    <location>
        <begin position="48"/>
        <end position="74"/>
    </location>
</feature>
<evidence type="ECO:0000256" key="5">
    <source>
        <dbReference type="SAM" id="MobiDB-lite"/>
    </source>
</evidence>
<keyword evidence="4" id="KW-0406">Ion transport</keyword>
<evidence type="ECO:0000256" key="2">
    <source>
        <dbReference type="ARBA" id="ARBA00022448"/>
    </source>
</evidence>
<protein>
    <submittedName>
        <fullName evidence="10">Efflux RND transporter periplasmic adaptor subunit</fullName>
    </submittedName>
</protein>
<dbReference type="EMBL" id="JAPDNT010000018">
    <property type="protein sequence ID" value="MCW3476390.1"/>
    <property type="molecule type" value="Genomic_DNA"/>
</dbReference>
<feature type="domain" description="CusB-like three alpha-helical bundle" evidence="6">
    <location>
        <begin position="221"/>
        <end position="267"/>
    </location>
</feature>
<organism evidence="10 11">
    <name type="scientific">Limobrevibacterium gyesilva</name>
    <dbReference type="NCBI Taxonomy" id="2991712"/>
    <lineage>
        <taxon>Bacteria</taxon>
        <taxon>Pseudomonadati</taxon>
        <taxon>Pseudomonadota</taxon>
        <taxon>Alphaproteobacteria</taxon>
        <taxon>Acetobacterales</taxon>
        <taxon>Acetobacteraceae</taxon>
        <taxon>Limobrevibacterium</taxon>
    </lineage>
</organism>
<evidence type="ECO:0000259" key="7">
    <source>
        <dbReference type="Pfam" id="PF25919"/>
    </source>
</evidence>
<dbReference type="RefSeq" id="WP_264715181.1">
    <property type="nucleotide sequence ID" value="NZ_JAPDNT010000018.1"/>
</dbReference>
<dbReference type="GO" id="GO:0016020">
    <property type="term" value="C:membrane"/>
    <property type="evidence" value="ECO:0007669"/>
    <property type="project" value="InterPro"/>
</dbReference>
<evidence type="ECO:0000259" key="6">
    <source>
        <dbReference type="Pfam" id="PF25869"/>
    </source>
</evidence>
<keyword evidence="11" id="KW-1185">Reference proteome</keyword>
<dbReference type="InterPro" id="IPR058790">
    <property type="entry name" value="BSH_CusB"/>
</dbReference>
<proteinExistence type="inferred from homology"/>
<dbReference type="Pfam" id="PF25975">
    <property type="entry name" value="CzcB_C"/>
    <property type="match status" value="1"/>
</dbReference>
<dbReference type="InterPro" id="IPR051909">
    <property type="entry name" value="MFP_Cation_Efflux"/>
</dbReference>
<dbReference type="GO" id="GO:0022857">
    <property type="term" value="F:transmembrane transporter activity"/>
    <property type="evidence" value="ECO:0007669"/>
    <property type="project" value="InterPro"/>
</dbReference>
<dbReference type="PANTHER" id="PTHR30097">
    <property type="entry name" value="CATION EFFLUX SYSTEM PROTEIN CUSB"/>
    <property type="match status" value="1"/>
</dbReference>
<dbReference type="SUPFAM" id="SSF111369">
    <property type="entry name" value="HlyD-like secretion proteins"/>
    <property type="match status" value="1"/>
</dbReference>
<dbReference type="Pfam" id="PF25919">
    <property type="entry name" value="BSH_CusB"/>
    <property type="match status" value="1"/>
</dbReference>
<dbReference type="Gene3D" id="2.40.30.170">
    <property type="match status" value="1"/>
</dbReference>
<dbReference type="GO" id="GO:0060003">
    <property type="term" value="P:copper ion export"/>
    <property type="evidence" value="ECO:0007669"/>
    <property type="project" value="TreeGrafter"/>
</dbReference>
<reference evidence="10" key="2">
    <citation type="submission" date="2022-10" db="EMBL/GenBank/DDBJ databases">
        <authorList>
            <person name="Trinh H.N."/>
        </authorList>
    </citation>
    <scope>NUCLEOTIDE SEQUENCE</scope>
    <source>
        <strain evidence="10">RN2-1</strain>
    </source>
</reference>
<sequence>MTRRRIPYVTASVVLAAIIGEGIFRVGGGPLPLVGMVAAQSIPAPAASGRTPLYFRDPSGKPAYSASPRKDAQGRDYVAVYEDTDAPTATTASNPHPAPVIGPGKVLYYRNPMGLPDTSPVPKKDSMGMDYVPVYQDEANVPAGTVAIGPDRVQMLGVRTEVVSDRSMTRSIRAVGTIAVDERRLAVVAPRFEGWIEKLVVNTTGQPVRHGQPLFEVYSPELALAEQEYVMARQAGPSIADATLIRLRNFGLPPDEIARLKRTGSASRTLILAAPMDGIVLEKTAIEGMHFASGDALYRIADLSTVWLLADVFEQDLAQMRPGEEGKVSIAAYPDQSFGGKVTFVYPTVNPTTRTTKVRIEIPNPDQLLKPDMYATVEIAAPVGPASVLAVPDSAVLDSGTRQVVLVERAAGRYEPRPVSVGRRADGYVEIRDGLKPGEKVVVGANFLIDAESNLRAALQSFIAPAAPLAAAPKQERQP</sequence>
<evidence type="ECO:0000313" key="11">
    <source>
        <dbReference type="Proteomes" id="UP001165679"/>
    </source>
</evidence>